<dbReference type="InterPro" id="IPR044049">
    <property type="entry name" value="EccD_transm"/>
</dbReference>
<evidence type="ECO:0000256" key="7">
    <source>
        <dbReference type="SAM" id="MobiDB-lite"/>
    </source>
</evidence>
<feature type="transmembrane region" description="Helical" evidence="8">
    <location>
        <begin position="484"/>
        <end position="504"/>
    </location>
</feature>
<accession>A0ABP3ZJ73</accession>
<feature type="transmembrane region" description="Helical" evidence="8">
    <location>
        <begin position="193"/>
        <end position="213"/>
    </location>
</feature>
<name>A0ABP3ZJ73_9ACTN</name>
<keyword evidence="3" id="KW-1003">Cell membrane</keyword>
<keyword evidence="5 8" id="KW-1133">Transmembrane helix</keyword>
<feature type="transmembrane region" description="Helical" evidence="8">
    <location>
        <begin position="419"/>
        <end position="437"/>
    </location>
</feature>
<evidence type="ECO:0000256" key="2">
    <source>
        <dbReference type="ARBA" id="ARBA00006162"/>
    </source>
</evidence>
<evidence type="ECO:0000256" key="6">
    <source>
        <dbReference type="ARBA" id="ARBA00023136"/>
    </source>
</evidence>
<dbReference type="EMBL" id="BAAAHQ010000009">
    <property type="protein sequence ID" value="GAA0922983.1"/>
    <property type="molecule type" value="Genomic_DNA"/>
</dbReference>
<evidence type="ECO:0000256" key="3">
    <source>
        <dbReference type="ARBA" id="ARBA00022475"/>
    </source>
</evidence>
<feature type="transmembrane region" description="Helical" evidence="8">
    <location>
        <begin position="367"/>
        <end position="386"/>
    </location>
</feature>
<evidence type="ECO:0000313" key="11">
    <source>
        <dbReference type="Proteomes" id="UP001501578"/>
    </source>
</evidence>
<comment type="similarity">
    <text evidence="2">Belongs to the EccD/Snm4 family.</text>
</comment>
<dbReference type="InterPro" id="IPR024962">
    <property type="entry name" value="YukD-like"/>
</dbReference>
<feature type="region of interest" description="Disordered" evidence="7">
    <location>
        <begin position="1"/>
        <end position="44"/>
    </location>
</feature>
<keyword evidence="4 8" id="KW-0812">Transmembrane</keyword>
<dbReference type="PIRSF" id="PIRSF017804">
    <property type="entry name" value="Secretion_EccD1"/>
    <property type="match status" value="1"/>
</dbReference>
<evidence type="ECO:0000259" key="9">
    <source>
        <dbReference type="Pfam" id="PF19053"/>
    </source>
</evidence>
<organism evidence="10 11">
    <name type="scientific">Nonomuraea longicatena</name>
    <dbReference type="NCBI Taxonomy" id="83682"/>
    <lineage>
        <taxon>Bacteria</taxon>
        <taxon>Bacillati</taxon>
        <taxon>Actinomycetota</taxon>
        <taxon>Actinomycetes</taxon>
        <taxon>Streptosporangiales</taxon>
        <taxon>Streptosporangiaceae</taxon>
        <taxon>Nonomuraea</taxon>
    </lineage>
</organism>
<gene>
    <name evidence="10" type="primary">eccD</name>
    <name evidence="10" type="ORF">GCM10009560_22620</name>
</gene>
<proteinExistence type="inferred from homology"/>
<dbReference type="InterPro" id="IPR006707">
    <property type="entry name" value="T7SS_EccD"/>
</dbReference>
<feature type="transmembrane region" description="Helical" evidence="8">
    <location>
        <begin position="169"/>
        <end position="187"/>
    </location>
</feature>
<sequence length="509" mass="51293">MQPGPYPQVPMRQGPAHHGSGPQGPYGQLPPGPHGPQGPPRQGALAQLAPPVLAPIVHVTIVAPRKRADLALPADIPLPHVLPGLLRALDELDGDASAAPGWALQRLGGPPLDLGQSLGALGVLDGEILYLRPGEAVLPQALFDDVADVVATGVKDGPGQWSAAHTRRLGAGGACGLLVFGAFGLMLSGPPWGLTAIVAGVFALLLLATGTIVSRALGAGAAAALIGFAALPYGFLAGLLAPAGDAGLAGLGAPSLLAAFACTALVAAFAATLIADAMPGFLGTAVAAIVGAIGSAVVMVSGSPAAGVAAVAATVLLAFGPLIPTLSFRMARLPMPAMPTNAEELRGDNQRLDSAAVLARTRHAQGYVTGLVTGTCLVVMGTQVLLVAEGGWIARLMTLTLSLTLFLRARVFHGTGQRLWLICSGFAGLALLALSLATTGDGLVAVGVGVGLLWVALLALGLGIWLPSGKLSPFWGRAGDIVDWLLIVQLFPLALGVLEVYTWVRGLSG</sequence>
<dbReference type="Gene3D" id="3.10.20.90">
    <property type="entry name" value="Phosphatidylinositol 3-kinase Catalytic Subunit, Chain A, domain 1"/>
    <property type="match status" value="1"/>
</dbReference>
<feature type="transmembrane region" description="Helical" evidence="8">
    <location>
        <begin position="281"/>
        <end position="300"/>
    </location>
</feature>
<dbReference type="NCBIfam" id="TIGR03920">
    <property type="entry name" value="T7SS_EccD"/>
    <property type="match status" value="1"/>
</dbReference>
<comment type="caution">
    <text evidence="10">The sequence shown here is derived from an EMBL/GenBank/DDBJ whole genome shotgun (WGS) entry which is preliminary data.</text>
</comment>
<dbReference type="Proteomes" id="UP001501578">
    <property type="component" value="Unassembled WGS sequence"/>
</dbReference>
<evidence type="ECO:0000256" key="8">
    <source>
        <dbReference type="SAM" id="Phobius"/>
    </source>
</evidence>
<feature type="domain" description="EccD-like transmembrane" evidence="9">
    <location>
        <begin position="166"/>
        <end position="507"/>
    </location>
</feature>
<dbReference type="Pfam" id="PF19053">
    <property type="entry name" value="EccD"/>
    <property type="match status" value="1"/>
</dbReference>
<feature type="transmembrane region" description="Helical" evidence="8">
    <location>
        <begin position="443"/>
        <end position="464"/>
    </location>
</feature>
<feature type="transmembrane region" description="Helical" evidence="8">
    <location>
        <begin position="220"/>
        <end position="241"/>
    </location>
</feature>
<feature type="compositionally biased region" description="Pro residues" evidence="7">
    <location>
        <begin position="28"/>
        <end position="39"/>
    </location>
</feature>
<feature type="transmembrane region" description="Helical" evidence="8">
    <location>
        <begin position="253"/>
        <end position="274"/>
    </location>
</feature>
<protein>
    <submittedName>
        <fullName evidence="10">Type VII secretion integral membrane protein EccD</fullName>
    </submittedName>
</protein>
<dbReference type="Pfam" id="PF08817">
    <property type="entry name" value="YukD"/>
    <property type="match status" value="1"/>
</dbReference>
<comment type="subcellular location">
    <subcellularLocation>
        <location evidence="1">Cell membrane</location>
        <topology evidence="1">Multi-pass membrane protein</topology>
    </subcellularLocation>
</comment>
<evidence type="ECO:0000256" key="1">
    <source>
        <dbReference type="ARBA" id="ARBA00004651"/>
    </source>
</evidence>
<evidence type="ECO:0000256" key="4">
    <source>
        <dbReference type="ARBA" id="ARBA00022692"/>
    </source>
</evidence>
<evidence type="ECO:0000313" key="10">
    <source>
        <dbReference type="EMBL" id="GAA0922983.1"/>
    </source>
</evidence>
<reference evidence="11" key="1">
    <citation type="journal article" date="2019" name="Int. J. Syst. Evol. Microbiol.">
        <title>The Global Catalogue of Microorganisms (GCM) 10K type strain sequencing project: providing services to taxonomists for standard genome sequencing and annotation.</title>
        <authorList>
            <consortium name="The Broad Institute Genomics Platform"/>
            <consortium name="The Broad Institute Genome Sequencing Center for Infectious Disease"/>
            <person name="Wu L."/>
            <person name="Ma J."/>
        </authorList>
    </citation>
    <scope>NUCLEOTIDE SEQUENCE [LARGE SCALE GENOMIC DNA]</scope>
    <source>
        <strain evidence="11">JCM 11136</strain>
    </source>
</reference>
<keyword evidence="6 8" id="KW-0472">Membrane</keyword>
<evidence type="ECO:0000256" key="5">
    <source>
        <dbReference type="ARBA" id="ARBA00022989"/>
    </source>
</evidence>
<keyword evidence="11" id="KW-1185">Reference proteome</keyword>
<feature type="transmembrane region" description="Helical" evidence="8">
    <location>
        <begin position="306"/>
        <end position="328"/>
    </location>
</feature>